<accession>A0A852ZPD2</accession>
<evidence type="ECO:0000256" key="1">
    <source>
        <dbReference type="SAM" id="MobiDB-lite"/>
    </source>
</evidence>
<dbReference type="InterPro" id="IPR015168">
    <property type="entry name" value="SsuA/THI5"/>
</dbReference>
<dbReference type="Pfam" id="PF09084">
    <property type="entry name" value="NMT1"/>
    <property type="match status" value="1"/>
</dbReference>
<evidence type="ECO:0000259" key="2">
    <source>
        <dbReference type="Pfam" id="PF09084"/>
    </source>
</evidence>
<comment type="caution">
    <text evidence="3">The sequence shown here is derived from an EMBL/GenBank/DDBJ whole genome shotgun (WGS) entry which is preliminary data.</text>
</comment>
<dbReference type="PANTHER" id="PTHR30024">
    <property type="entry name" value="ALIPHATIC SULFONATES-BINDING PROTEIN-RELATED"/>
    <property type="match status" value="1"/>
</dbReference>
<gene>
    <name evidence="3" type="ORF">FHU37_001186</name>
</gene>
<feature type="compositionally biased region" description="Basic residues" evidence="1">
    <location>
        <begin position="1"/>
        <end position="15"/>
    </location>
</feature>
<evidence type="ECO:0000313" key="3">
    <source>
        <dbReference type="EMBL" id="NYI04243.1"/>
    </source>
</evidence>
<name>A0A852ZPD2_9ACTN</name>
<evidence type="ECO:0000313" key="4">
    <source>
        <dbReference type="Proteomes" id="UP000567795"/>
    </source>
</evidence>
<dbReference type="RefSeq" id="WP_179813169.1">
    <property type="nucleotide sequence ID" value="NZ_JACBZD010000001.1"/>
</dbReference>
<dbReference type="Gene3D" id="3.40.190.10">
    <property type="entry name" value="Periplasmic binding protein-like II"/>
    <property type="match status" value="2"/>
</dbReference>
<keyword evidence="4" id="KW-1185">Reference proteome</keyword>
<dbReference type="Proteomes" id="UP000567795">
    <property type="component" value="Unassembled WGS sequence"/>
</dbReference>
<organism evidence="3 4">
    <name type="scientific">Allostreptomyces psammosilenae</name>
    <dbReference type="NCBI Taxonomy" id="1892865"/>
    <lineage>
        <taxon>Bacteria</taxon>
        <taxon>Bacillati</taxon>
        <taxon>Actinomycetota</taxon>
        <taxon>Actinomycetes</taxon>
        <taxon>Kitasatosporales</taxon>
        <taxon>Streptomycetaceae</taxon>
        <taxon>Allostreptomyces</taxon>
    </lineage>
</organism>
<dbReference type="PANTHER" id="PTHR30024:SF48">
    <property type="entry name" value="ABC TRANSPORTER SUBSTRATE-BINDING PROTEIN"/>
    <property type="match status" value="1"/>
</dbReference>
<dbReference type="SUPFAM" id="SSF53850">
    <property type="entry name" value="Periplasmic binding protein-like II"/>
    <property type="match status" value="1"/>
</dbReference>
<dbReference type="EMBL" id="JACBZD010000001">
    <property type="protein sequence ID" value="NYI04243.1"/>
    <property type="molecule type" value="Genomic_DNA"/>
</dbReference>
<feature type="domain" description="SsuA/THI5-like" evidence="2">
    <location>
        <begin position="109"/>
        <end position="237"/>
    </location>
</feature>
<sequence length="379" mass="40065">MSLRHLPTRSRRRPAARPDASPVRRPRGPLAALVLATVVTVALSGCSSTGRAEPPGGGLAADAALPTEVPPGTTLTIGDPVTQRALELSGLADDLPFEIEWANISGGPQTTEAFRAGALDVGSVADIPPIHATWTGLDVKVIAARFRQDPVNHPIYELGVAPGVDVTEIGDLAGKRIAYSPGQAQGALVLRVLQAAGLTRDDVELVELASTGDVYPTALASGQVDVAPLGGVNIKRYLANYGADGATTIRHGLRDDPSYLYVPTGVLRDPAKAAALREFVEVWAQAHAWAHDNRDAWIDGYYVEQEGLSREDGEYLADAAGVPDIPADWDEVIERQQQTIDLLAEATDQPRLEAAELFDRRFESVAADALGGAREGAAS</sequence>
<dbReference type="AlphaFoldDB" id="A0A852ZPD2"/>
<proteinExistence type="predicted"/>
<feature type="region of interest" description="Disordered" evidence="1">
    <location>
        <begin position="1"/>
        <end position="26"/>
    </location>
</feature>
<protein>
    <submittedName>
        <fullName evidence="3">Sulfonate transport system substrate-binding protein</fullName>
    </submittedName>
</protein>
<reference evidence="3 4" key="1">
    <citation type="submission" date="2020-07" db="EMBL/GenBank/DDBJ databases">
        <title>Sequencing the genomes of 1000 actinobacteria strains.</title>
        <authorList>
            <person name="Klenk H.-P."/>
        </authorList>
    </citation>
    <scope>NUCLEOTIDE SEQUENCE [LARGE SCALE GENOMIC DNA]</scope>
    <source>
        <strain evidence="3 4">DSM 42178</strain>
    </source>
</reference>